<dbReference type="EMBL" id="SKFH01000040">
    <property type="protein sequence ID" value="TCZ67060.1"/>
    <property type="molecule type" value="Genomic_DNA"/>
</dbReference>
<dbReference type="SMART" id="SM00388">
    <property type="entry name" value="HisKA"/>
    <property type="match status" value="1"/>
</dbReference>
<dbReference type="InterPro" id="IPR003594">
    <property type="entry name" value="HATPase_dom"/>
</dbReference>
<proteinExistence type="predicted"/>
<dbReference type="Gene3D" id="3.30.450.20">
    <property type="entry name" value="PAS domain"/>
    <property type="match status" value="1"/>
</dbReference>
<reference evidence="9 10" key="1">
    <citation type="submission" date="2019-03" db="EMBL/GenBank/DDBJ databases">
        <authorList>
            <person name="Kim M.K.M."/>
        </authorList>
    </citation>
    <scope>NUCLEOTIDE SEQUENCE [LARGE SCALE GENOMIC DNA]</scope>
    <source>
        <strain evidence="9 10">17J68-15</strain>
    </source>
</reference>
<dbReference type="InterPro" id="IPR013767">
    <property type="entry name" value="PAS_fold"/>
</dbReference>
<evidence type="ECO:0000256" key="6">
    <source>
        <dbReference type="ARBA" id="ARBA00023136"/>
    </source>
</evidence>
<dbReference type="SMART" id="SM00387">
    <property type="entry name" value="HATPase_c"/>
    <property type="match status" value="1"/>
</dbReference>
<dbReference type="GO" id="GO:0000156">
    <property type="term" value="F:phosphorelay response regulator activity"/>
    <property type="evidence" value="ECO:0007669"/>
    <property type="project" value="TreeGrafter"/>
</dbReference>
<dbReference type="PROSITE" id="PS50109">
    <property type="entry name" value="HIS_KIN"/>
    <property type="match status" value="1"/>
</dbReference>
<dbReference type="Proteomes" id="UP000295164">
    <property type="component" value="Unassembled WGS sequence"/>
</dbReference>
<dbReference type="CDD" id="cd00130">
    <property type="entry name" value="PAS"/>
    <property type="match status" value="1"/>
</dbReference>
<dbReference type="Pfam" id="PF02518">
    <property type="entry name" value="HATPase_c"/>
    <property type="match status" value="1"/>
</dbReference>
<evidence type="ECO:0000313" key="10">
    <source>
        <dbReference type="Proteomes" id="UP000295164"/>
    </source>
</evidence>
<sequence>MPTMNAADAILDNLLDAVLVVDAAGTIIYANRAAAVLFGRSADLLLGQPFGYPVQARTVQELELLRGGQLLTAEVLASPIDWQGQRASLLSLRDITAQKRAANELSEQRRRLELTSEENAQFASLASHDLKEPVRKILTYTGRLQARSLPPEEARLVALIETSAQRMRALISGIADLSSVAQGAPAFEHVDLARVLTEVCTDLELLIEEKGAVVTQAGLPEIEGVPGALYQLLLNLVANALKYSRAGVPPRVELRALPAPEGWVEFVASDNGIGFNNEEAAQLFQPFKRLHGKQYEGTGIGLALCQKVVDLHGGSIRAEGRPGEGASFYVRLPLTQESPSPTLPGPSPTLP</sequence>
<dbReference type="GO" id="GO:0016020">
    <property type="term" value="C:membrane"/>
    <property type="evidence" value="ECO:0007669"/>
    <property type="project" value="UniProtKB-SubCell"/>
</dbReference>
<dbReference type="GO" id="GO:0000155">
    <property type="term" value="F:phosphorelay sensor kinase activity"/>
    <property type="evidence" value="ECO:0007669"/>
    <property type="project" value="InterPro"/>
</dbReference>
<dbReference type="InterPro" id="IPR036097">
    <property type="entry name" value="HisK_dim/P_sf"/>
</dbReference>
<dbReference type="Gene3D" id="1.10.287.130">
    <property type="match status" value="1"/>
</dbReference>
<dbReference type="InterPro" id="IPR000014">
    <property type="entry name" value="PAS"/>
</dbReference>
<dbReference type="InterPro" id="IPR005467">
    <property type="entry name" value="His_kinase_dom"/>
</dbReference>
<dbReference type="Gene3D" id="3.30.565.10">
    <property type="entry name" value="Histidine kinase-like ATPase, C-terminal domain"/>
    <property type="match status" value="1"/>
</dbReference>
<dbReference type="AlphaFoldDB" id="A0A4R4DYQ5"/>
<gene>
    <name evidence="9" type="ORF">E0486_16365</name>
</gene>
<dbReference type="InterPro" id="IPR036890">
    <property type="entry name" value="HATPase_C_sf"/>
</dbReference>
<dbReference type="OrthoDB" id="9813151at2"/>
<comment type="catalytic activity">
    <reaction evidence="1">
        <text>ATP + protein L-histidine = ADP + protein N-phospho-L-histidine.</text>
        <dbReference type="EC" id="2.7.13.3"/>
    </reaction>
</comment>
<name>A0A4R4DYQ5_9BACT</name>
<feature type="domain" description="Histidine kinase" evidence="7">
    <location>
        <begin position="125"/>
        <end position="336"/>
    </location>
</feature>
<dbReference type="InterPro" id="IPR004358">
    <property type="entry name" value="Sig_transdc_His_kin-like_C"/>
</dbReference>
<dbReference type="PROSITE" id="PS50112">
    <property type="entry name" value="PAS"/>
    <property type="match status" value="1"/>
</dbReference>
<feature type="domain" description="PAS" evidence="8">
    <location>
        <begin position="3"/>
        <end position="48"/>
    </location>
</feature>
<dbReference type="GO" id="GO:0006355">
    <property type="term" value="P:regulation of DNA-templated transcription"/>
    <property type="evidence" value="ECO:0007669"/>
    <property type="project" value="InterPro"/>
</dbReference>
<keyword evidence="6" id="KW-0472">Membrane</keyword>
<evidence type="ECO:0000256" key="4">
    <source>
        <dbReference type="ARBA" id="ARBA00022679"/>
    </source>
</evidence>
<dbReference type="Pfam" id="PF00512">
    <property type="entry name" value="HisKA"/>
    <property type="match status" value="1"/>
</dbReference>
<accession>A0A4R4DYQ5</accession>
<evidence type="ECO:0000256" key="2">
    <source>
        <dbReference type="ARBA" id="ARBA00012438"/>
    </source>
</evidence>
<dbReference type="GO" id="GO:0007234">
    <property type="term" value="P:osmosensory signaling via phosphorelay pathway"/>
    <property type="evidence" value="ECO:0007669"/>
    <property type="project" value="TreeGrafter"/>
</dbReference>
<dbReference type="GO" id="GO:0030295">
    <property type="term" value="F:protein kinase activator activity"/>
    <property type="evidence" value="ECO:0007669"/>
    <property type="project" value="TreeGrafter"/>
</dbReference>
<dbReference type="NCBIfam" id="TIGR00229">
    <property type="entry name" value="sensory_box"/>
    <property type="match status" value="1"/>
</dbReference>
<dbReference type="CDD" id="cd00082">
    <property type="entry name" value="HisKA"/>
    <property type="match status" value="1"/>
</dbReference>
<dbReference type="SMART" id="SM00091">
    <property type="entry name" value="PAS"/>
    <property type="match status" value="1"/>
</dbReference>
<dbReference type="InterPro" id="IPR003661">
    <property type="entry name" value="HisK_dim/P_dom"/>
</dbReference>
<dbReference type="PANTHER" id="PTHR42878">
    <property type="entry name" value="TWO-COMPONENT HISTIDINE KINASE"/>
    <property type="match status" value="1"/>
</dbReference>
<dbReference type="PANTHER" id="PTHR42878:SF15">
    <property type="entry name" value="BACTERIOPHYTOCHROME"/>
    <property type="match status" value="1"/>
</dbReference>
<keyword evidence="5" id="KW-0418">Kinase</keyword>
<dbReference type="EC" id="2.7.13.3" evidence="2"/>
<protein>
    <recommendedName>
        <fullName evidence="2">histidine kinase</fullName>
        <ecNumber evidence="2">2.7.13.3</ecNumber>
    </recommendedName>
</protein>
<evidence type="ECO:0000259" key="7">
    <source>
        <dbReference type="PROSITE" id="PS50109"/>
    </source>
</evidence>
<keyword evidence="3" id="KW-0597">Phosphoprotein</keyword>
<dbReference type="PRINTS" id="PR00344">
    <property type="entry name" value="BCTRLSENSOR"/>
</dbReference>
<evidence type="ECO:0000256" key="1">
    <source>
        <dbReference type="ARBA" id="ARBA00000085"/>
    </source>
</evidence>
<keyword evidence="10" id="KW-1185">Reference proteome</keyword>
<organism evidence="9 10">
    <name type="scientific">Flaviaesturariibacter aridisoli</name>
    <dbReference type="NCBI Taxonomy" id="2545761"/>
    <lineage>
        <taxon>Bacteria</taxon>
        <taxon>Pseudomonadati</taxon>
        <taxon>Bacteroidota</taxon>
        <taxon>Chitinophagia</taxon>
        <taxon>Chitinophagales</taxon>
        <taxon>Chitinophagaceae</taxon>
        <taxon>Flaviaestuariibacter</taxon>
    </lineage>
</organism>
<keyword evidence="4" id="KW-0808">Transferase</keyword>
<dbReference type="SUPFAM" id="SSF55874">
    <property type="entry name" value="ATPase domain of HSP90 chaperone/DNA topoisomerase II/histidine kinase"/>
    <property type="match status" value="1"/>
</dbReference>
<evidence type="ECO:0000313" key="9">
    <source>
        <dbReference type="EMBL" id="TCZ67060.1"/>
    </source>
</evidence>
<dbReference type="SUPFAM" id="SSF47384">
    <property type="entry name" value="Homodimeric domain of signal transducing histidine kinase"/>
    <property type="match status" value="1"/>
</dbReference>
<dbReference type="SUPFAM" id="SSF55785">
    <property type="entry name" value="PYP-like sensor domain (PAS domain)"/>
    <property type="match status" value="1"/>
</dbReference>
<evidence type="ECO:0000259" key="8">
    <source>
        <dbReference type="PROSITE" id="PS50112"/>
    </source>
</evidence>
<evidence type="ECO:0000256" key="5">
    <source>
        <dbReference type="ARBA" id="ARBA00022777"/>
    </source>
</evidence>
<evidence type="ECO:0000256" key="3">
    <source>
        <dbReference type="ARBA" id="ARBA00022553"/>
    </source>
</evidence>
<dbReference type="InterPro" id="IPR050351">
    <property type="entry name" value="BphY/WalK/GraS-like"/>
</dbReference>
<dbReference type="InterPro" id="IPR035965">
    <property type="entry name" value="PAS-like_dom_sf"/>
</dbReference>
<comment type="caution">
    <text evidence="9">The sequence shown here is derived from an EMBL/GenBank/DDBJ whole genome shotgun (WGS) entry which is preliminary data.</text>
</comment>
<dbReference type="Pfam" id="PF00989">
    <property type="entry name" value="PAS"/>
    <property type="match status" value="1"/>
</dbReference>